<geneLocation type="plasmid" evidence="1 2">
    <name>P2</name>
</geneLocation>
<dbReference type="AlphaFoldDB" id="A0AAN2FHH1"/>
<dbReference type="Proteomes" id="UP001158961">
    <property type="component" value="Plasmid P2"/>
</dbReference>
<dbReference type="RefSeq" id="WP_152551423.1">
    <property type="nucleotide sequence ID" value="NZ_JBDFOQ010000004.1"/>
</dbReference>
<name>A0AAN2FHH1_ENTAG</name>
<evidence type="ECO:0000313" key="2">
    <source>
        <dbReference type="Proteomes" id="UP001158961"/>
    </source>
</evidence>
<accession>A0AAN2FHH1</accession>
<proteinExistence type="predicted"/>
<reference evidence="1" key="1">
    <citation type="submission" date="2022-05" db="EMBL/GenBank/DDBJ databases">
        <authorList>
            <person name="Pothier F. J."/>
        </authorList>
    </citation>
    <scope>NUCLEOTIDE SEQUENCE</scope>
    <source>
        <strain evidence="1">DAPP-PG734</strain>
        <plasmid evidence="1">P2</plasmid>
    </source>
</reference>
<organism evidence="1 2">
    <name type="scientific">Enterobacter agglomerans</name>
    <name type="common">Erwinia herbicola</name>
    <name type="synonym">Pantoea agglomerans</name>
    <dbReference type="NCBI Taxonomy" id="549"/>
    <lineage>
        <taxon>Bacteria</taxon>
        <taxon>Pseudomonadati</taxon>
        <taxon>Pseudomonadota</taxon>
        <taxon>Gammaproteobacteria</taxon>
        <taxon>Enterobacterales</taxon>
        <taxon>Erwiniaceae</taxon>
        <taxon>Pantoea</taxon>
        <taxon>Pantoea agglomerans group</taxon>
    </lineage>
</organism>
<evidence type="ECO:0000313" key="1">
    <source>
        <dbReference type="EMBL" id="CAH6377124.1"/>
    </source>
</evidence>
<sequence length="83" mass="9275">MMYRTEDEKRADTKLGEAVLFLLREDTPVNEATLLLRLQQMLMTEKDAAGRKATFSAIREAEAALSMRKPENASGRAGAAFRN</sequence>
<protein>
    <submittedName>
        <fullName evidence="1">Uncharacterized protein</fullName>
    </submittedName>
</protein>
<dbReference type="EMBL" id="OW970317">
    <property type="protein sequence ID" value="CAH6377124.1"/>
    <property type="molecule type" value="Genomic_DNA"/>
</dbReference>
<gene>
    <name evidence="1" type="ORF">DAPPPG734_24295</name>
</gene>
<keyword evidence="1" id="KW-0614">Plasmid</keyword>